<dbReference type="NCBIfam" id="NF047581">
    <property type="entry name" value="gp105_phage_fam"/>
    <property type="match status" value="1"/>
</dbReference>
<dbReference type="Proteomes" id="UP000295496">
    <property type="component" value="Unassembled WGS sequence"/>
</dbReference>
<gene>
    <name evidence="1" type="ORF">EV692_1804</name>
</gene>
<evidence type="ECO:0000313" key="2">
    <source>
        <dbReference type="Proteomes" id="UP000295496"/>
    </source>
</evidence>
<dbReference type="EMBL" id="SMGJ01000006">
    <property type="protein sequence ID" value="TCK68105.1"/>
    <property type="molecule type" value="Genomic_DNA"/>
</dbReference>
<dbReference type="AlphaFoldDB" id="A0A4R1KSQ8"/>
<keyword evidence="2" id="KW-1185">Reference proteome</keyword>
<reference evidence="1 2" key="1">
    <citation type="submission" date="2019-03" db="EMBL/GenBank/DDBJ databases">
        <title>Genomic Encyclopedia of Type Strains, Phase IV (KMG-IV): sequencing the most valuable type-strain genomes for metagenomic binning, comparative biology and taxonomic classification.</title>
        <authorList>
            <person name="Goeker M."/>
        </authorList>
    </citation>
    <scope>NUCLEOTIDE SEQUENCE [LARGE SCALE GENOMIC DNA]</scope>
    <source>
        <strain evidence="1 2">DSM 10053</strain>
    </source>
</reference>
<evidence type="ECO:0000313" key="1">
    <source>
        <dbReference type="EMBL" id="TCK68105.1"/>
    </source>
</evidence>
<sequence>MKRFDPKQVVVLIDGTKISDWADGSDVIAFAFNADAGGYTMGADGTGVFIGNADRSGKLTLKIKQHSPDSAELMKLYNQQKNDLKGFTPITLSIRDLLNDDQLTAQNGYFTTSPTLTRGQGHNANEFIIEFEKANLNLAEGL</sequence>
<dbReference type="OrthoDB" id="7061058at2"/>
<dbReference type="RefSeq" id="WP_132302396.1">
    <property type="nucleotide sequence ID" value="NZ_CP170642.1"/>
</dbReference>
<organism evidence="1 2">
    <name type="scientific">Lonepinella koalarum</name>
    <dbReference type="NCBI Taxonomy" id="53417"/>
    <lineage>
        <taxon>Bacteria</taxon>
        <taxon>Pseudomonadati</taxon>
        <taxon>Pseudomonadota</taxon>
        <taxon>Gammaproteobacteria</taxon>
        <taxon>Pasteurellales</taxon>
        <taxon>Pasteurellaceae</taxon>
        <taxon>Lonepinella</taxon>
    </lineage>
</organism>
<accession>A0A4R1KSQ8</accession>
<dbReference type="InterPro" id="IPR021695">
    <property type="entry name" value="Phage_KPP10_Orf10"/>
</dbReference>
<protein>
    <submittedName>
        <fullName evidence="1">Uncharacterized protein DUF3277</fullName>
    </submittedName>
</protein>
<comment type="caution">
    <text evidence="1">The sequence shown here is derived from an EMBL/GenBank/DDBJ whole genome shotgun (WGS) entry which is preliminary data.</text>
</comment>
<name>A0A4R1KSQ8_9PAST</name>
<proteinExistence type="predicted"/>
<dbReference type="Pfam" id="PF11681">
    <property type="entry name" value="Phage_Tube_PhiTE"/>
    <property type="match status" value="1"/>
</dbReference>